<keyword evidence="3" id="KW-0408">Iron</keyword>
<accession>A0A9D1SP73</accession>
<sequence>MTGYNCKYAPVEILAGFGEACELLGGEAGNFDYAAARLHPNMCSHAKAMLEHIHAGAYQNLLFVNCCDSSRRVADCAKNEKVNFLYSLDLPSCCAQCGVEQLKNNLLDLIAAYEKHSCKTFDKALFLSSFQKKQPQPRGKYIAVLGARSSQTLLDVAAKCFAGVQIVDLTCAQNRQVLPLQAQADEPLDSLMLKYAKALLSQTPCMRMQDVRAREALLESDNCIGVLYSTVKFCDYYDFEFSKLKNLKTPILRVETDFTNQSYGQLLTRLEGFRETLPKAEKRKGEKQVHGKYFAGIDSGSTSTELVALDRELNIVKSVMVRTGANAAAGAQKALEKAGLAPKDIACIVATGYGRKNIGFADDNVTEITCHAKGAKHLYAPVTTIIDIGGQDSKVITLDESGKVTGFVMNDKCAAGTGRFLENMAKVLEVDMQTMATIGLHYKNDLTISSMCTVFAESEVVSLIAENHSVADIVHGLNKSVAAKTKALAASAKDLRAVMMTGGVANNQGVVKELEKQLCTSVYIPKHPEFCGALGAALIAAGK</sequence>
<evidence type="ECO:0000256" key="2">
    <source>
        <dbReference type="ARBA" id="ARBA00022723"/>
    </source>
</evidence>
<dbReference type="Gene3D" id="3.40.50.11890">
    <property type="match status" value="1"/>
</dbReference>
<keyword evidence="2" id="KW-0479">Metal-binding</keyword>
<dbReference type="NCBIfam" id="TIGR00241">
    <property type="entry name" value="CoA_E_activ"/>
    <property type="match status" value="1"/>
</dbReference>
<dbReference type="CDD" id="cd24036">
    <property type="entry name" value="ASKHA_NBD_BcrAD_BadFG_HgdC_HadI"/>
    <property type="match status" value="1"/>
</dbReference>
<dbReference type="PANTHER" id="PTHR32329:SF2">
    <property type="entry name" value="BIFUNCTIONAL PROTEIN [INCLUDES 2-HYDROXYACYL-COA DEHYDRATASE (N-TER) AND ITS ACTIVATOR DOMAIN (C_TERM)"/>
    <property type="match status" value="1"/>
</dbReference>
<protein>
    <submittedName>
        <fullName evidence="6">2-hydroxyacyl-CoA dehydratase</fullName>
    </submittedName>
</protein>
<dbReference type="Proteomes" id="UP000824125">
    <property type="component" value="Unassembled WGS sequence"/>
</dbReference>
<evidence type="ECO:0000256" key="1">
    <source>
        <dbReference type="ARBA" id="ARBA00001966"/>
    </source>
</evidence>
<keyword evidence="4" id="KW-0411">Iron-sulfur</keyword>
<reference evidence="6" key="1">
    <citation type="submission" date="2020-10" db="EMBL/GenBank/DDBJ databases">
        <authorList>
            <person name="Gilroy R."/>
        </authorList>
    </citation>
    <scope>NUCLEOTIDE SEQUENCE</scope>
    <source>
        <strain evidence="6">CHK176-6737</strain>
    </source>
</reference>
<feature type="domain" description="ATPase BadF/BadG/BcrA/BcrD type" evidence="5">
    <location>
        <begin position="296"/>
        <end position="540"/>
    </location>
</feature>
<dbReference type="Gene3D" id="3.30.420.40">
    <property type="match status" value="2"/>
</dbReference>
<dbReference type="InterPro" id="IPR043129">
    <property type="entry name" value="ATPase_NBD"/>
</dbReference>
<evidence type="ECO:0000256" key="4">
    <source>
        <dbReference type="ARBA" id="ARBA00023014"/>
    </source>
</evidence>
<dbReference type="InterPro" id="IPR008275">
    <property type="entry name" value="CoA_E_activase_dom"/>
</dbReference>
<name>A0A9D1SP73_9FIRM</name>
<dbReference type="EMBL" id="DVNM01000027">
    <property type="protein sequence ID" value="HIU69276.1"/>
    <property type="molecule type" value="Genomic_DNA"/>
</dbReference>
<evidence type="ECO:0000256" key="3">
    <source>
        <dbReference type="ARBA" id="ARBA00023004"/>
    </source>
</evidence>
<dbReference type="Gene3D" id="3.40.50.11900">
    <property type="match status" value="1"/>
</dbReference>
<dbReference type="Pfam" id="PF06050">
    <property type="entry name" value="HGD-D"/>
    <property type="match status" value="2"/>
</dbReference>
<dbReference type="Pfam" id="PF01869">
    <property type="entry name" value="BcrAD_BadFG"/>
    <property type="match status" value="1"/>
</dbReference>
<dbReference type="GO" id="GO:0051536">
    <property type="term" value="F:iron-sulfur cluster binding"/>
    <property type="evidence" value="ECO:0007669"/>
    <property type="project" value="UniProtKB-KW"/>
</dbReference>
<reference evidence="6" key="2">
    <citation type="journal article" date="2021" name="PeerJ">
        <title>Extensive microbial diversity within the chicken gut microbiome revealed by metagenomics and culture.</title>
        <authorList>
            <person name="Gilroy R."/>
            <person name="Ravi A."/>
            <person name="Getino M."/>
            <person name="Pursley I."/>
            <person name="Horton D.L."/>
            <person name="Alikhan N.F."/>
            <person name="Baker D."/>
            <person name="Gharbi K."/>
            <person name="Hall N."/>
            <person name="Watson M."/>
            <person name="Adriaenssens E.M."/>
            <person name="Foster-Nyarko E."/>
            <person name="Jarju S."/>
            <person name="Secka A."/>
            <person name="Antonio M."/>
            <person name="Oren A."/>
            <person name="Chaudhuri R.R."/>
            <person name="La Ragione R."/>
            <person name="Hildebrand F."/>
            <person name="Pallen M.J."/>
        </authorList>
    </citation>
    <scope>NUCLEOTIDE SEQUENCE</scope>
    <source>
        <strain evidence="6">CHK176-6737</strain>
    </source>
</reference>
<evidence type="ECO:0000313" key="6">
    <source>
        <dbReference type="EMBL" id="HIU69276.1"/>
    </source>
</evidence>
<evidence type="ECO:0000313" key="7">
    <source>
        <dbReference type="Proteomes" id="UP000824125"/>
    </source>
</evidence>
<dbReference type="InterPro" id="IPR010327">
    <property type="entry name" value="FldB/FldC_alpha/beta"/>
</dbReference>
<dbReference type="SUPFAM" id="SSF53067">
    <property type="entry name" value="Actin-like ATPase domain"/>
    <property type="match status" value="1"/>
</dbReference>
<gene>
    <name evidence="6" type="ORF">IAD23_04885</name>
</gene>
<evidence type="ECO:0000259" key="5">
    <source>
        <dbReference type="Pfam" id="PF01869"/>
    </source>
</evidence>
<organism evidence="6 7">
    <name type="scientific">Candidatus Scybalenecus merdavium</name>
    <dbReference type="NCBI Taxonomy" id="2840939"/>
    <lineage>
        <taxon>Bacteria</taxon>
        <taxon>Bacillati</taxon>
        <taxon>Bacillota</taxon>
        <taxon>Clostridia</taxon>
        <taxon>Eubacteriales</taxon>
        <taxon>Oscillospiraceae</taxon>
        <taxon>Oscillospiraceae incertae sedis</taxon>
        <taxon>Candidatus Scybalenecus</taxon>
    </lineage>
</organism>
<dbReference type="PANTHER" id="PTHR32329">
    <property type="entry name" value="BIFUNCTIONAL PROTEIN [INCLUDES 2-HYDROXYACYL-COA DEHYDRATASE (N-TER) AND ITS ACTIVATOR DOMAIN (C_TERM)-RELATED"/>
    <property type="match status" value="1"/>
</dbReference>
<comment type="caution">
    <text evidence="6">The sequence shown here is derived from an EMBL/GenBank/DDBJ whole genome shotgun (WGS) entry which is preliminary data.</text>
</comment>
<dbReference type="InterPro" id="IPR051805">
    <property type="entry name" value="Dehydratase_Activator_Redct"/>
</dbReference>
<dbReference type="InterPro" id="IPR002731">
    <property type="entry name" value="ATPase_BadF"/>
</dbReference>
<dbReference type="GO" id="GO:0046872">
    <property type="term" value="F:metal ion binding"/>
    <property type="evidence" value="ECO:0007669"/>
    <property type="project" value="UniProtKB-KW"/>
</dbReference>
<proteinExistence type="predicted"/>
<dbReference type="AlphaFoldDB" id="A0A9D1SP73"/>
<comment type="cofactor">
    <cofactor evidence="1">
        <name>[4Fe-4S] cluster</name>
        <dbReference type="ChEBI" id="CHEBI:49883"/>
    </cofactor>
</comment>